<dbReference type="SUPFAM" id="SSF51735">
    <property type="entry name" value="NAD(P)-binding Rossmann-fold domains"/>
    <property type="match status" value="1"/>
</dbReference>
<evidence type="ECO:0000256" key="1">
    <source>
        <dbReference type="ARBA" id="ARBA00006484"/>
    </source>
</evidence>
<keyword evidence="7" id="KW-1185">Reference proteome</keyword>
<protein>
    <submittedName>
        <fullName evidence="6">SDR family oxidoreductase</fullName>
    </submittedName>
</protein>
<dbReference type="SMART" id="SM00822">
    <property type="entry name" value="PKS_KR"/>
    <property type="match status" value="1"/>
</dbReference>
<evidence type="ECO:0000256" key="3">
    <source>
        <dbReference type="RuleBase" id="RU000363"/>
    </source>
</evidence>
<dbReference type="NCBIfam" id="NF005495">
    <property type="entry name" value="PRK07109.1"/>
    <property type="match status" value="1"/>
</dbReference>
<dbReference type="InterPro" id="IPR020904">
    <property type="entry name" value="Sc_DH/Rdtase_CS"/>
</dbReference>
<dbReference type="RefSeq" id="WP_200066243.1">
    <property type="nucleotide sequence ID" value="NZ_JAEHFW010000002.1"/>
</dbReference>
<gene>
    <name evidence="6" type="ORF">I5M19_10260</name>
</gene>
<keyword evidence="4" id="KW-0472">Membrane</keyword>
<keyword evidence="4" id="KW-1133">Transmembrane helix</keyword>
<dbReference type="PROSITE" id="PS00061">
    <property type="entry name" value="ADH_SHORT"/>
    <property type="match status" value="1"/>
</dbReference>
<keyword evidence="4" id="KW-0812">Transmembrane</keyword>
<feature type="transmembrane region" description="Helical" evidence="4">
    <location>
        <begin position="313"/>
        <end position="331"/>
    </location>
</feature>
<evidence type="ECO:0000256" key="2">
    <source>
        <dbReference type="ARBA" id="ARBA00023002"/>
    </source>
</evidence>
<accession>A0A934PVD6</accession>
<evidence type="ECO:0000259" key="5">
    <source>
        <dbReference type="SMART" id="SM00822"/>
    </source>
</evidence>
<dbReference type="PRINTS" id="PR00081">
    <property type="entry name" value="GDHRDH"/>
</dbReference>
<organism evidence="6 7">
    <name type="scientific">Mucilaginibacter segetis</name>
    <dbReference type="NCBI Taxonomy" id="2793071"/>
    <lineage>
        <taxon>Bacteria</taxon>
        <taxon>Pseudomonadati</taxon>
        <taxon>Bacteroidota</taxon>
        <taxon>Sphingobacteriia</taxon>
        <taxon>Sphingobacteriales</taxon>
        <taxon>Sphingobacteriaceae</taxon>
        <taxon>Mucilaginibacter</taxon>
    </lineage>
</organism>
<dbReference type="PRINTS" id="PR00080">
    <property type="entry name" value="SDRFAMILY"/>
</dbReference>
<dbReference type="InterPro" id="IPR002347">
    <property type="entry name" value="SDR_fam"/>
</dbReference>
<evidence type="ECO:0000256" key="4">
    <source>
        <dbReference type="SAM" id="Phobius"/>
    </source>
</evidence>
<evidence type="ECO:0000313" key="6">
    <source>
        <dbReference type="EMBL" id="MBK0379693.1"/>
    </source>
</evidence>
<feature type="domain" description="Ketoreductase" evidence="5">
    <location>
        <begin position="9"/>
        <end position="192"/>
    </location>
</feature>
<reference evidence="6" key="1">
    <citation type="submission" date="2020-12" db="EMBL/GenBank/DDBJ databases">
        <title>Bacterial novel species Mucilaginibacter sp. SD-g isolated from soil.</title>
        <authorList>
            <person name="Jung H.-Y."/>
        </authorList>
    </citation>
    <scope>NUCLEOTIDE SEQUENCE</scope>
    <source>
        <strain evidence="6">SD-g</strain>
    </source>
</reference>
<comment type="similarity">
    <text evidence="1 3">Belongs to the short-chain dehydrogenases/reductases (SDR) family.</text>
</comment>
<dbReference type="PANTHER" id="PTHR44196">
    <property type="entry name" value="DEHYDROGENASE/REDUCTASE SDR FAMILY MEMBER 7B"/>
    <property type="match status" value="1"/>
</dbReference>
<keyword evidence="2" id="KW-0560">Oxidoreductase</keyword>
<dbReference type="PANTHER" id="PTHR44196:SF1">
    <property type="entry name" value="DEHYDROGENASE_REDUCTASE SDR FAMILY MEMBER 7B"/>
    <property type="match status" value="1"/>
</dbReference>
<dbReference type="InterPro" id="IPR057326">
    <property type="entry name" value="KR_dom"/>
</dbReference>
<name>A0A934PVD6_9SPHI</name>
<dbReference type="Pfam" id="PF00106">
    <property type="entry name" value="adh_short"/>
    <property type="match status" value="1"/>
</dbReference>
<evidence type="ECO:0000313" key="7">
    <source>
        <dbReference type="Proteomes" id="UP000613193"/>
    </source>
</evidence>
<dbReference type="GO" id="GO:0016491">
    <property type="term" value="F:oxidoreductase activity"/>
    <property type="evidence" value="ECO:0007669"/>
    <property type="project" value="UniProtKB-KW"/>
</dbReference>
<proteinExistence type="inferred from homology"/>
<dbReference type="InterPro" id="IPR036291">
    <property type="entry name" value="NAD(P)-bd_dom_sf"/>
</dbReference>
<dbReference type="AlphaFoldDB" id="A0A934PVD6"/>
<dbReference type="Gene3D" id="3.40.50.720">
    <property type="entry name" value="NAD(P)-binding Rossmann-like Domain"/>
    <property type="match status" value="1"/>
</dbReference>
<dbReference type="EMBL" id="JAEHFW010000002">
    <property type="protein sequence ID" value="MBK0379693.1"/>
    <property type="molecule type" value="Genomic_DNA"/>
</dbReference>
<dbReference type="CDD" id="cd05360">
    <property type="entry name" value="SDR_c3"/>
    <property type="match status" value="1"/>
</dbReference>
<comment type="caution">
    <text evidence="6">The sequence shown here is derived from an EMBL/GenBank/DDBJ whole genome shotgun (WGS) entry which is preliminary data.</text>
</comment>
<dbReference type="Proteomes" id="UP000613193">
    <property type="component" value="Unassembled WGS sequence"/>
</dbReference>
<dbReference type="GO" id="GO:0016020">
    <property type="term" value="C:membrane"/>
    <property type="evidence" value="ECO:0007669"/>
    <property type="project" value="TreeGrafter"/>
</dbReference>
<sequence length="337" mass="36419">MKEQDLKNKIVVITGASAGLGRSIVREFAAQGATVALLARGEDGLNAAVKEVEQAGGKAKAYPTDVGDAAQVEAAAQAIENELGPIDIWVNNAMVSVFGPLKQIESADFKRVTDVTYLGQVYGTQAALKYMLPRNKGTIILIGSALAYRGIPLQSAYCGAKHGIHGFFESLRAELIHDKSNIKLSMVQLPAMNTTQFGFVKSYLPNKPKPMGRIYEPEVAAKAIVEVARNYKREAFVGYPTVQTILGNKFIPGWLDHYLAKTGFKGQQTDEAKDPARKNNLYKPLPGDHGAHGDFDAKSWDFSPQFWAASHEALSWGAVALAGLAVGFLLAGKTLRK</sequence>